<protein>
    <recommendedName>
        <fullName evidence="8">Polysaccharide biosynthesis protein</fullName>
    </recommendedName>
</protein>
<dbReference type="GO" id="GO:0005886">
    <property type="term" value="C:plasma membrane"/>
    <property type="evidence" value="ECO:0007669"/>
    <property type="project" value="UniProtKB-SubCell"/>
</dbReference>
<dbReference type="PANTHER" id="PTHR30250:SF11">
    <property type="entry name" value="O-ANTIGEN TRANSPORTER-RELATED"/>
    <property type="match status" value="1"/>
</dbReference>
<accession>A0A6J4HIZ1</accession>
<evidence type="ECO:0000256" key="6">
    <source>
        <dbReference type="SAM" id="Phobius"/>
    </source>
</evidence>
<feature type="transmembrane region" description="Helical" evidence="6">
    <location>
        <begin position="308"/>
        <end position="335"/>
    </location>
</feature>
<evidence type="ECO:0000256" key="5">
    <source>
        <dbReference type="ARBA" id="ARBA00023136"/>
    </source>
</evidence>
<feature type="transmembrane region" description="Helical" evidence="6">
    <location>
        <begin position="21"/>
        <end position="40"/>
    </location>
</feature>
<dbReference type="AlphaFoldDB" id="A0A6J4HIZ1"/>
<keyword evidence="5 6" id="KW-0472">Membrane</keyword>
<feature type="transmembrane region" description="Helical" evidence="6">
    <location>
        <begin position="129"/>
        <end position="148"/>
    </location>
</feature>
<proteinExistence type="predicted"/>
<reference evidence="7" key="1">
    <citation type="submission" date="2020-02" db="EMBL/GenBank/DDBJ databases">
        <authorList>
            <person name="Meier V. D."/>
        </authorList>
    </citation>
    <scope>NUCLEOTIDE SEQUENCE</scope>
    <source>
        <strain evidence="7">AVDCRST_MAG50</strain>
    </source>
</reference>
<feature type="transmembrane region" description="Helical" evidence="6">
    <location>
        <begin position="227"/>
        <end position="246"/>
    </location>
</feature>
<feature type="transmembrane region" description="Helical" evidence="6">
    <location>
        <begin position="347"/>
        <end position="370"/>
    </location>
</feature>
<comment type="subcellular location">
    <subcellularLocation>
        <location evidence="1">Cell membrane</location>
        <topology evidence="1">Multi-pass membrane protein</topology>
    </subcellularLocation>
</comment>
<feature type="transmembrane region" description="Helical" evidence="6">
    <location>
        <begin position="160"/>
        <end position="184"/>
    </location>
</feature>
<keyword evidence="3 6" id="KW-0812">Transmembrane</keyword>
<dbReference type="EMBL" id="CADCTF010000040">
    <property type="protein sequence ID" value="CAA9224974.1"/>
    <property type="molecule type" value="Genomic_DNA"/>
</dbReference>
<evidence type="ECO:0008006" key="8">
    <source>
        <dbReference type="Google" id="ProtNLM"/>
    </source>
</evidence>
<feature type="transmembrane region" description="Helical" evidence="6">
    <location>
        <begin position="52"/>
        <end position="73"/>
    </location>
</feature>
<sequence length="448" mass="46338">MPLRPRSLLDRAPGGNPLPEGTLAVGAGLLVLGVTAYGFLSLSGQALGPERYSHLSLLWTLVFFAAPGFFFPIEQEVSRALSARRALGLGGAPVVRRAALLGGVFACGLVLLCLLLGRAIIDELFDGDVLLFASLLIGLPAYAAFHLTRGMLSGLGRFSAYGTLVALDGVLRLVGAVVLLVIGFKTAGPYGLLIGVVPFVAITAVLARERDLLEPGPQAPWTELSGALGWLILGAVLAQGFVNVPVPLVKLLSEEGQEAIVGQFQAGLIVARVPLFLFQAIQAALLPKLAGLAAAGRFTDFRTGLKRLVLVVAAIGVVATIGGFAVGPLVLRLAFGASFNQLDRMDIGLMALASAAFMLSSALSQALIALGAHAKSALGWVAAIAVLAVVTALGDELLLRVELGLVAGSFVSVLAMGLLLELAMRKGVPPTIEPVLDALAPDHEPLEP</sequence>
<keyword evidence="2" id="KW-1003">Cell membrane</keyword>
<dbReference type="PANTHER" id="PTHR30250">
    <property type="entry name" value="PST FAMILY PREDICTED COLANIC ACID TRANSPORTER"/>
    <property type="match status" value="1"/>
</dbReference>
<evidence type="ECO:0000256" key="1">
    <source>
        <dbReference type="ARBA" id="ARBA00004651"/>
    </source>
</evidence>
<evidence type="ECO:0000313" key="7">
    <source>
        <dbReference type="EMBL" id="CAA9224974.1"/>
    </source>
</evidence>
<organism evidence="7">
    <name type="scientific">uncultured Acidimicrobiales bacterium</name>
    <dbReference type="NCBI Taxonomy" id="310071"/>
    <lineage>
        <taxon>Bacteria</taxon>
        <taxon>Bacillati</taxon>
        <taxon>Actinomycetota</taxon>
        <taxon>Acidimicrobiia</taxon>
        <taxon>Acidimicrobiales</taxon>
        <taxon>environmental samples</taxon>
    </lineage>
</organism>
<gene>
    <name evidence="7" type="ORF">AVDCRST_MAG50-783</name>
</gene>
<feature type="transmembrane region" description="Helical" evidence="6">
    <location>
        <begin position="400"/>
        <end position="420"/>
    </location>
</feature>
<evidence type="ECO:0000256" key="4">
    <source>
        <dbReference type="ARBA" id="ARBA00022989"/>
    </source>
</evidence>
<evidence type="ECO:0000256" key="2">
    <source>
        <dbReference type="ARBA" id="ARBA00022475"/>
    </source>
</evidence>
<name>A0A6J4HIZ1_9ACTN</name>
<evidence type="ECO:0000256" key="3">
    <source>
        <dbReference type="ARBA" id="ARBA00022692"/>
    </source>
</evidence>
<feature type="transmembrane region" description="Helical" evidence="6">
    <location>
        <begin position="190"/>
        <end position="207"/>
    </location>
</feature>
<dbReference type="InterPro" id="IPR050833">
    <property type="entry name" value="Poly_Biosynth_Transport"/>
</dbReference>
<keyword evidence="4 6" id="KW-1133">Transmembrane helix</keyword>
<feature type="transmembrane region" description="Helical" evidence="6">
    <location>
        <begin position="377"/>
        <end position="394"/>
    </location>
</feature>
<feature type="transmembrane region" description="Helical" evidence="6">
    <location>
        <begin position="94"/>
        <end position="117"/>
    </location>
</feature>